<evidence type="ECO:0000313" key="2">
    <source>
        <dbReference type="EMBL" id="MBD2609512.1"/>
    </source>
</evidence>
<sequence length="268" mass="31324">MKKAQSIAINEAIRTSQFVRNKVLRYWMDNRGVGKKELYQYNTQLRSELKFVNDLNSHACQASVENVERAINRFFDNCKNNKPGKKGYPRFKKHSRSVEYKVSGWKLHPSIGRITFTDKKGIGELKLLGKWDIHQYPVELIKRVRIVRRADGCYVQFCLKIDNKQDAPSTTSEIGIDVGLEYFYSDSNGNHEENPRYLRKSEKDIKRVQCNIYKKKKGSSGRRKARGIYARKHLKVTRQREEHAKRLARNLCLANAKVVLEDLVRFVD</sequence>
<accession>A0ABR8H113</accession>
<dbReference type="InterPro" id="IPR001959">
    <property type="entry name" value="Transposase"/>
</dbReference>
<keyword evidence="3" id="KW-1185">Reference proteome</keyword>
<name>A0ABR8H113_9CYAN</name>
<dbReference type="NCBIfam" id="NF040570">
    <property type="entry name" value="guided_TnpB"/>
    <property type="match status" value="1"/>
</dbReference>
<evidence type="ECO:0000259" key="1">
    <source>
        <dbReference type="Pfam" id="PF01385"/>
    </source>
</evidence>
<proteinExistence type="predicted"/>
<dbReference type="Proteomes" id="UP000660380">
    <property type="component" value="Unassembled WGS sequence"/>
</dbReference>
<gene>
    <name evidence="2" type="ORF">H6G81_34750</name>
</gene>
<dbReference type="Pfam" id="PF01385">
    <property type="entry name" value="OrfB_IS605"/>
    <property type="match status" value="1"/>
</dbReference>
<dbReference type="EMBL" id="JACJTA010000165">
    <property type="protein sequence ID" value="MBD2609512.1"/>
    <property type="molecule type" value="Genomic_DNA"/>
</dbReference>
<protein>
    <submittedName>
        <fullName evidence="2">Transposase</fullName>
    </submittedName>
</protein>
<organism evidence="2 3">
    <name type="scientific">Scytonema hofmannii FACHB-248</name>
    <dbReference type="NCBI Taxonomy" id="1842502"/>
    <lineage>
        <taxon>Bacteria</taxon>
        <taxon>Bacillati</taxon>
        <taxon>Cyanobacteriota</taxon>
        <taxon>Cyanophyceae</taxon>
        <taxon>Nostocales</taxon>
        <taxon>Scytonemataceae</taxon>
        <taxon>Scytonema</taxon>
    </lineage>
</organism>
<feature type="domain" description="Probable transposase IS891/IS1136/IS1341" evidence="1">
    <location>
        <begin position="156"/>
        <end position="264"/>
    </location>
</feature>
<evidence type="ECO:0000313" key="3">
    <source>
        <dbReference type="Proteomes" id="UP000660380"/>
    </source>
</evidence>
<reference evidence="2 3" key="1">
    <citation type="journal article" date="2020" name="ISME J.">
        <title>Comparative genomics reveals insights into cyanobacterial evolution and habitat adaptation.</title>
        <authorList>
            <person name="Chen M.Y."/>
            <person name="Teng W.K."/>
            <person name="Zhao L."/>
            <person name="Hu C.X."/>
            <person name="Zhou Y.K."/>
            <person name="Han B.P."/>
            <person name="Song L.R."/>
            <person name="Shu W.S."/>
        </authorList>
    </citation>
    <scope>NUCLEOTIDE SEQUENCE [LARGE SCALE GENOMIC DNA]</scope>
    <source>
        <strain evidence="2 3">FACHB-248</strain>
    </source>
</reference>
<comment type="caution">
    <text evidence="2">The sequence shown here is derived from an EMBL/GenBank/DDBJ whole genome shotgun (WGS) entry which is preliminary data.</text>
</comment>